<accession>A0A926NDB2</accession>
<dbReference type="InterPro" id="IPR025545">
    <property type="entry name" value="YozD"/>
</dbReference>
<dbReference type="Pfam" id="PF14162">
    <property type="entry name" value="YozD"/>
    <property type="match status" value="1"/>
</dbReference>
<gene>
    <name evidence="1" type="ORF">IC621_02275</name>
</gene>
<keyword evidence="2" id="KW-1185">Reference proteome</keyword>
<dbReference type="AlphaFoldDB" id="A0A926NDB2"/>
<name>A0A926NDB2_9BACI</name>
<reference evidence="1" key="1">
    <citation type="submission" date="2020-09" db="EMBL/GenBank/DDBJ databases">
        <title>A novel bacterium of genus Bacillus, isolated from South China Sea.</title>
        <authorList>
            <person name="Huang H."/>
            <person name="Mo K."/>
            <person name="Hu Y."/>
        </authorList>
    </citation>
    <scope>NUCLEOTIDE SEQUENCE</scope>
    <source>
        <strain evidence="1">IB182487</strain>
    </source>
</reference>
<evidence type="ECO:0000313" key="2">
    <source>
        <dbReference type="Proteomes" id="UP000626844"/>
    </source>
</evidence>
<evidence type="ECO:0000313" key="1">
    <source>
        <dbReference type="EMBL" id="MBD1379045.1"/>
    </source>
</evidence>
<dbReference type="RefSeq" id="WP_191155307.1">
    <property type="nucleotide sequence ID" value="NZ_JACXAI010000002.1"/>
</dbReference>
<sequence>MREIEVVIDTEEIAEYFFKALTKRGYIPSEAELENLADITFDYLLEKCIIDEEVDCDEFE</sequence>
<dbReference type="EMBL" id="JACXAI010000002">
    <property type="protein sequence ID" value="MBD1379045.1"/>
    <property type="molecule type" value="Genomic_DNA"/>
</dbReference>
<proteinExistence type="predicted"/>
<dbReference type="Proteomes" id="UP000626844">
    <property type="component" value="Unassembled WGS sequence"/>
</dbReference>
<comment type="caution">
    <text evidence="1">The sequence shown here is derived from an EMBL/GenBank/DDBJ whole genome shotgun (WGS) entry which is preliminary data.</text>
</comment>
<protein>
    <submittedName>
        <fullName evidence="1">YozD family protein</fullName>
    </submittedName>
</protein>
<organism evidence="1 2">
    <name type="scientific">Metabacillus arenae</name>
    <dbReference type="NCBI Taxonomy" id="2771434"/>
    <lineage>
        <taxon>Bacteria</taxon>
        <taxon>Bacillati</taxon>
        <taxon>Bacillota</taxon>
        <taxon>Bacilli</taxon>
        <taxon>Bacillales</taxon>
        <taxon>Bacillaceae</taxon>
        <taxon>Metabacillus</taxon>
    </lineage>
</organism>